<dbReference type="AlphaFoldDB" id="A0A2A2DFP1"/>
<keyword evidence="3" id="KW-1185">Reference proteome</keyword>
<reference evidence="2 3" key="1">
    <citation type="submission" date="2017-08" db="EMBL/GenBank/DDBJ databases">
        <title>Genome sequence of Streptomyces albireticuli NRRL B-1670.</title>
        <authorList>
            <person name="Graham D.E."/>
            <person name="Mahan K.M."/>
            <person name="Klingeman D.M."/>
            <person name="Hettich R.L."/>
            <person name="Parry R.J."/>
            <person name="Spain J.C."/>
        </authorList>
    </citation>
    <scope>NUCLEOTIDE SEQUENCE [LARGE SCALE GENOMIC DNA]</scope>
    <source>
        <strain evidence="2 3">NRRL B-1670</strain>
    </source>
</reference>
<name>A0A2A2DFP1_9ACTN</name>
<proteinExistence type="predicted"/>
<gene>
    <name evidence="2" type="ORF">CK936_03105</name>
</gene>
<accession>A0A2A2DFP1</accession>
<dbReference type="EMBL" id="NSJV01000061">
    <property type="protein sequence ID" value="PAU50344.1"/>
    <property type="molecule type" value="Genomic_DNA"/>
</dbReference>
<protein>
    <submittedName>
        <fullName evidence="2">Uncharacterized protein</fullName>
    </submittedName>
</protein>
<feature type="region of interest" description="Disordered" evidence="1">
    <location>
        <begin position="1"/>
        <end position="44"/>
    </location>
</feature>
<feature type="compositionally biased region" description="Low complexity" evidence="1">
    <location>
        <begin position="15"/>
        <end position="34"/>
    </location>
</feature>
<sequence>MQQETAKWLQAHPESPFSQTPASASTPADPDSAPVVEVDDFLPPDLRVPSRDEIAGMMMRYDKPLILNGEVRSCPQCGAYRDWILLSVRDEVWLRCRVGHETLEPRLNAAWYNRNSGPMDRMHPTLEDGLNHLGH</sequence>
<organism evidence="2 3">
    <name type="scientific">Streptomyces albireticuli</name>
    <dbReference type="NCBI Taxonomy" id="1940"/>
    <lineage>
        <taxon>Bacteria</taxon>
        <taxon>Bacillati</taxon>
        <taxon>Actinomycetota</taxon>
        <taxon>Actinomycetes</taxon>
        <taxon>Kitasatosporales</taxon>
        <taxon>Streptomycetaceae</taxon>
        <taxon>Streptomyces</taxon>
    </lineage>
</organism>
<evidence type="ECO:0000313" key="2">
    <source>
        <dbReference type="EMBL" id="PAU50344.1"/>
    </source>
</evidence>
<dbReference type="Proteomes" id="UP000218944">
    <property type="component" value="Unassembled WGS sequence"/>
</dbReference>
<evidence type="ECO:0000256" key="1">
    <source>
        <dbReference type="SAM" id="MobiDB-lite"/>
    </source>
</evidence>
<evidence type="ECO:0000313" key="3">
    <source>
        <dbReference type="Proteomes" id="UP000218944"/>
    </source>
</evidence>
<comment type="caution">
    <text evidence="2">The sequence shown here is derived from an EMBL/GenBank/DDBJ whole genome shotgun (WGS) entry which is preliminary data.</text>
</comment>